<protein>
    <submittedName>
        <fullName evidence="6">Uncharacterized protein</fullName>
    </submittedName>
</protein>
<gene>
    <name evidence="6" type="ORF">COCSUDRAFT_57151</name>
</gene>
<feature type="compositionally biased region" description="Polar residues" evidence="3">
    <location>
        <begin position="1438"/>
        <end position="1452"/>
    </location>
</feature>
<evidence type="ECO:0000256" key="1">
    <source>
        <dbReference type="ARBA" id="ARBA00009422"/>
    </source>
</evidence>
<feature type="domain" description="VPS8-like TPR-like repeats" evidence="5">
    <location>
        <begin position="1191"/>
        <end position="1321"/>
    </location>
</feature>
<dbReference type="InterPro" id="IPR059070">
    <property type="entry name" value="TPR_VPS8_2"/>
</dbReference>
<dbReference type="GeneID" id="17039230"/>
<dbReference type="GO" id="GO:0006623">
    <property type="term" value="P:protein targeting to vacuole"/>
    <property type="evidence" value="ECO:0007669"/>
    <property type="project" value="InterPro"/>
</dbReference>
<evidence type="ECO:0000259" key="4">
    <source>
        <dbReference type="Pfam" id="PF12816"/>
    </source>
</evidence>
<accession>I0YS79</accession>
<reference evidence="6 7" key="1">
    <citation type="journal article" date="2012" name="Genome Biol.">
        <title>The genome of the polar eukaryotic microalga coccomyxa subellipsoidea reveals traits of cold adaptation.</title>
        <authorList>
            <person name="Blanc G."/>
            <person name="Agarkova I."/>
            <person name="Grimwood J."/>
            <person name="Kuo A."/>
            <person name="Brueggeman A."/>
            <person name="Dunigan D."/>
            <person name="Gurnon J."/>
            <person name="Ladunga I."/>
            <person name="Lindquist E."/>
            <person name="Lucas S."/>
            <person name="Pangilinan J."/>
            <person name="Proschold T."/>
            <person name="Salamov A."/>
            <person name="Schmutz J."/>
            <person name="Weeks D."/>
            <person name="Yamada T."/>
            <person name="Claverie J.M."/>
            <person name="Grigoriev I."/>
            <person name="Van Etten J."/>
            <person name="Lomsadze A."/>
            <person name="Borodovsky M."/>
        </authorList>
    </citation>
    <scope>NUCLEOTIDE SEQUENCE [LARGE SCALE GENOMIC DNA]</scope>
    <source>
        <strain evidence="6 7">C-169</strain>
    </source>
</reference>
<dbReference type="RefSeq" id="XP_005645792.1">
    <property type="nucleotide sequence ID" value="XM_005645735.1"/>
</dbReference>
<feature type="repeat" description="WD" evidence="2">
    <location>
        <begin position="60"/>
        <end position="94"/>
    </location>
</feature>
<organism evidence="6 7">
    <name type="scientific">Coccomyxa subellipsoidea (strain C-169)</name>
    <name type="common">Green microalga</name>
    <dbReference type="NCBI Taxonomy" id="574566"/>
    <lineage>
        <taxon>Eukaryota</taxon>
        <taxon>Viridiplantae</taxon>
        <taxon>Chlorophyta</taxon>
        <taxon>core chlorophytes</taxon>
        <taxon>Trebouxiophyceae</taxon>
        <taxon>Trebouxiophyceae incertae sedis</taxon>
        <taxon>Coccomyxaceae</taxon>
        <taxon>Coccomyxa</taxon>
        <taxon>Coccomyxa subellipsoidea</taxon>
    </lineage>
</organism>
<feature type="compositionally biased region" description="Basic and acidic residues" evidence="3">
    <location>
        <begin position="772"/>
        <end position="783"/>
    </location>
</feature>
<dbReference type="GO" id="GO:0005770">
    <property type="term" value="C:late endosome"/>
    <property type="evidence" value="ECO:0007669"/>
    <property type="project" value="TreeGrafter"/>
</dbReference>
<dbReference type="GO" id="GO:0030897">
    <property type="term" value="C:HOPS complex"/>
    <property type="evidence" value="ECO:0007669"/>
    <property type="project" value="TreeGrafter"/>
</dbReference>
<dbReference type="InterPro" id="IPR036322">
    <property type="entry name" value="WD40_repeat_dom_sf"/>
</dbReference>
<dbReference type="PANTHER" id="PTHR12616">
    <property type="entry name" value="VACUOLAR PROTEIN SORTING VPS41"/>
    <property type="match status" value="1"/>
</dbReference>
<comment type="similarity">
    <text evidence="1">Belongs to the VPS8 family.</text>
</comment>
<name>I0YS79_COCSC</name>
<feature type="compositionally biased region" description="Polar residues" evidence="3">
    <location>
        <begin position="1341"/>
        <end position="1351"/>
    </location>
</feature>
<dbReference type="Gene3D" id="2.130.10.10">
    <property type="entry name" value="YVTN repeat-like/Quinoprotein amine dehydrogenase"/>
    <property type="match status" value="1"/>
</dbReference>
<dbReference type="KEGG" id="csl:COCSUDRAFT_57151"/>
<evidence type="ECO:0000256" key="2">
    <source>
        <dbReference type="PROSITE-ProRule" id="PRU00221"/>
    </source>
</evidence>
<dbReference type="InterPro" id="IPR045111">
    <property type="entry name" value="Vps41/Vps8"/>
</dbReference>
<feature type="region of interest" description="Disordered" evidence="3">
    <location>
        <begin position="1341"/>
        <end position="1370"/>
    </location>
</feature>
<dbReference type="GO" id="GO:0034058">
    <property type="term" value="P:endosomal vesicle fusion"/>
    <property type="evidence" value="ECO:0007669"/>
    <property type="project" value="TreeGrafter"/>
</dbReference>
<comment type="caution">
    <text evidence="6">The sequence shown here is derived from an EMBL/GenBank/DDBJ whole genome shotgun (WGS) entry which is preliminary data.</text>
</comment>
<dbReference type="Pfam" id="PF12816">
    <property type="entry name" value="TPR_Vps8"/>
    <property type="match status" value="1"/>
</dbReference>
<evidence type="ECO:0000256" key="3">
    <source>
        <dbReference type="SAM" id="MobiDB-lite"/>
    </source>
</evidence>
<dbReference type="eggNOG" id="KOG2079">
    <property type="taxonomic scope" value="Eukaryota"/>
</dbReference>
<evidence type="ECO:0000259" key="5">
    <source>
        <dbReference type="Pfam" id="PF25066"/>
    </source>
</evidence>
<feature type="region of interest" description="Disordered" evidence="3">
    <location>
        <begin position="825"/>
        <end position="849"/>
    </location>
</feature>
<feature type="region of interest" description="Disordered" evidence="3">
    <location>
        <begin position="764"/>
        <end position="785"/>
    </location>
</feature>
<sequence length="1515" mass="158375">MWQAATNYRMFGAPRAIGCFHGVVALGMSSGVTFVLLPRGLSTDAGTDAGPKVMKLGEPRPGDGAEVSALGFSPAGNLLGVGHANGDVAFWELRRSGWECVKTVKEAHVTAVVGCAFLEGGNAAERAVALTSDSRGRLVHHNVSAYASITNFLAGRLSKGTQPTLVLDGRQLGPICRISALPLPRAPPHRLASPDDAARSLFFQDGASPLDGMVLLCTARAAYVARMLPDARLNILHNIPRPPNAPQASCFWLLAARCLAGEHCAAGRPGYWRCAGGCMGLARGQGETEEPAAPLPVSMSQSWEAEHPVIGLAWLEGPVLALLLEHGLRTLLHLYNQQGTQILERLDLDDSLIGHQHMAANPDAPDTAFHSALAASPERMVLLTTQGARGARVMGWQERLAVLRDMGRWEQALLLALTLLETAQGTAARTGDAKTGRGDVLLRGSGRGADPNAVKEALWVLLLSYLDACLPGGSEAGVGRAAETAIDVCLGLERERLLWSDVVPRFAQQGGARGQLLERLLPRIMAGQLHALAPEVMQALVEQCAAGGKASAVERCVTRLCRAHRLHSALAFLFNRALADYTAPAAELLLAHVHARRESSDDSPADSPAAGWSACRANGYKLLVYLHCCLAGRAFPPGMGDIPAEMRASVKEQLLAFLLYSTLGSLQQLAAAFGGDAEDDYGAEEPAEQLLPGPHAALRCLFWLDAGAVLRILRRALEGWDALETDLAEAAGTGMALPANARSGSRSATQAIVDALVDIVGARSGDGAKTGDGAKSRQDHDSTQMDEGTSLALDFVAEFVVAGRAAIDPEVAVRVLQHLATPDQAAEITGPPGSPMPEGRGPPSGGGEREDRFVAVLMNSGLATGAAVPDWVTRDILQLAKRAGFLQAEAQVHHLAGDYGAALGCLLQPGRGGGAAAAAFAYVTAALGGGRAAARVPPARVPALRAAALTAMPRFVEADSGAAARLVLKEFPGDHGAVVESLGASPALQYRYLKGAMEATAEQFAATFDSPTRATAEVAAATAQEALLVQAGAGELYARLLCEFEPAATLSFLQAHDSYRVEEVLPHTQRFGVEDAQAYLLERLGDMQAALGIFCAAAERTNTALVARILDGSVPAGALPAPAQGRLNRAASGGHAVAQETTPLARLFAHGTAENRAHKREPAGESSVPELAAAQAALKGAVALCKRHSRDAAPQVAEELWFGVLQSYVTQLRDVRRRQRAADAPPAADVGDLHRERLLLAQETVTALMEDVIAHMAGYVPLKAIAERILAAYARDPFGDFKGTLVGLLAAFSYELSILHAAARLTHADAFRTLHALYRERTHPLPAPTAVPSTSADGAIISSSAPVTRPSSAGDGVEEAASSSSSAAASPAKLLKSPRLSLSAGASLGAPPQTPRMQVLSNINSGTFAVTGKSIGLMLSPAADKVRSPPPPMLAGAANSNSKSGTSPNQAQARAGPEQRLRALQSPNGRSGFAAASRRLAGSSGGPQNLAEPPSPAHRGGVDINYLRMHDVRLG</sequence>
<feature type="compositionally biased region" description="Low complexity" evidence="3">
    <location>
        <begin position="1360"/>
        <end position="1370"/>
    </location>
</feature>
<dbReference type="OrthoDB" id="289913at2759"/>
<dbReference type="PROSITE" id="PS50082">
    <property type="entry name" value="WD_REPEATS_2"/>
    <property type="match status" value="1"/>
</dbReference>
<dbReference type="SUPFAM" id="SSF50978">
    <property type="entry name" value="WD40 repeat-like"/>
    <property type="match status" value="1"/>
</dbReference>
<dbReference type="InterPro" id="IPR015943">
    <property type="entry name" value="WD40/YVTN_repeat-like_dom_sf"/>
</dbReference>
<proteinExistence type="inferred from homology"/>
<keyword evidence="2" id="KW-0853">WD repeat</keyword>
<feature type="compositionally biased region" description="Low complexity" evidence="3">
    <location>
        <begin position="1469"/>
        <end position="1482"/>
    </location>
</feature>
<dbReference type="PANTHER" id="PTHR12616:SF8">
    <property type="entry name" value="VACUOLAR PROTEIN SORTING-ASSOCIATED PROTEIN 8 HOMOLOG"/>
    <property type="match status" value="1"/>
</dbReference>
<feature type="region of interest" description="Disordered" evidence="3">
    <location>
        <begin position="1422"/>
        <end position="1504"/>
    </location>
</feature>
<dbReference type="InterPro" id="IPR025941">
    <property type="entry name" value="Vps8_central_dom"/>
</dbReference>
<keyword evidence="7" id="KW-1185">Reference proteome</keyword>
<dbReference type="Pfam" id="PF23410">
    <property type="entry name" value="Beta-prop_VPS8"/>
    <property type="match status" value="1"/>
</dbReference>
<dbReference type="InterPro" id="IPR001680">
    <property type="entry name" value="WD40_rpt"/>
</dbReference>
<feature type="domain" description="Vacuolar protein sorting-associated protein 8 central" evidence="4">
    <location>
        <begin position="517"/>
        <end position="716"/>
    </location>
</feature>
<dbReference type="Proteomes" id="UP000007264">
    <property type="component" value="Unassembled WGS sequence"/>
</dbReference>
<evidence type="ECO:0000313" key="6">
    <source>
        <dbReference type="EMBL" id="EIE21248.1"/>
    </source>
</evidence>
<dbReference type="Pfam" id="PF25066">
    <property type="entry name" value="TPR_VPS8_2"/>
    <property type="match status" value="1"/>
</dbReference>
<dbReference type="STRING" id="574566.I0YS79"/>
<dbReference type="EMBL" id="AGSI01000013">
    <property type="protein sequence ID" value="EIE21248.1"/>
    <property type="molecule type" value="Genomic_DNA"/>
</dbReference>
<evidence type="ECO:0000313" key="7">
    <source>
        <dbReference type="Proteomes" id="UP000007264"/>
    </source>
</evidence>